<dbReference type="RefSeq" id="WP_147300989.1">
    <property type="nucleotide sequence ID" value="NZ_QRDW01000003.1"/>
</dbReference>
<organism evidence="2 3">
    <name type="scientific">Aestuariispira insulae</name>
    <dbReference type="NCBI Taxonomy" id="1461337"/>
    <lineage>
        <taxon>Bacteria</taxon>
        <taxon>Pseudomonadati</taxon>
        <taxon>Pseudomonadota</taxon>
        <taxon>Alphaproteobacteria</taxon>
        <taxon>Rhodospirillales</taxon>
        <taxon>Kiloniellaceae</taxon>
        <taxon>Aestuariispira</taxon>
    </lineage>
</organism>
<dbReference type="EMBL" id="QRDW01000003">
    <property type="protein sequence ID" value="RED51586.1"/>
    <property type="molecule type" value="Genomic_DNA"/>
</dbReference>
<evidence type="ECO:0000313" key="3">
    <source>
        <dbReference type="Proteomes" id="UP000256845"/>
    </source>
</evidence>
<sequence length="168" mass="18060">MKKILTAIAALTFSFSAQAANEWGIEGEEKARFDAKVVDILCELTGNCPDNCGDGKRQLGLLKEDGTLVMVAKNFDPFAGGADDLAPHCGKKITADGLMITTAHMPIFAIQFTRPEGGKWKRANAFGQNWSQANGGKKAGQWFRSDATVKALIEQDGVFGIPGLEPEE</sequence>
<dbReference type="OrthoDB" id="7725378at2"/>
<reference evidence="2 3" key="1">
    <citation type="submission" date="2018-07" db="EMBL/GenBank/DDBJ databases">
        <title>Genomic Encyclopedia of Type Strains, Phase III (KMG-III): the genomes of soil and plant-associated and newly described type strains.</title>
        <authorList>
            <person name="Whitman W."/>
        </authorList>
    </citation>
    <scope>NUCLEOTIDE SEQUENCE [LARGE SCALE GENOMIC DNA]</scope>
    <source>
        <strain evidence="2 3">CECT 8488</strain>
    </source>
</reference>
<feature type="chain" id="PRO_5017538732" evidence="1">
    <location>
        <begin position="20"/>
        <end position="168"/>
    </location>
</feature>
<protein>
    <submittedName>
        <fullName evidence="2">Uncharacterized protein</fullName>
    </submittedName>
</protein>
<comment type="caution">
    <text evidence="2">The sequence shown here is derived from an EMBL/GenBank/DDBJ whole genome shotgun (WGS) entry which is preliminary data.</text>
</comment>
<dbReference type="AlphaFoldDB" id="A0A3D9HRU7"/>
<name>A0A3D9HRU7_9PROT</name>
<accession>A0A3D9HRU7</accession>
<keyword evidence="3" id="KW-1185">Reference proteome</keyword>
<dbReference type="Proteomes" id="UP000256845">
    <property type="component" value="Unassembled WGS sequence"/>
</dbReference>
<proteinExistence type="predicted"/>
<feature type="signal peptide" evidence="1">
    <location>
        <begin position="1"/>
        <end position="19"/>
    </location>
</feature>
<evidence type="ECO:0000256" key="1">
    <source>
        <dbReference type="SAM" id="SignalP"/>
    </source>
</evidence>
<gene>
    <name evidence="2" type="ORF">DFP90_103389</name>
</gene>
<evidence type="ECO:0000313" key="2">
    <source>
        <dbReference type="EMBL" id="RED51586.1"/>
    </source>
</evidence>
<keyword evidence="1" id="KW-0732">Signal</keyword>